<dbReference type="PANTHER" id="PTHR45431">
    <property type="entry name" value="RHODANESE-LIKE DOMAIN-CONTAINING PROTEIN 15, CHLOROPLASTIC"/>
    <property type="match status" value="1"/>
</dbReference>
<dbReference type="EMBL" id="UGTI01000001">
    <property type="protein sequence ID" value="SUB78252.1"/>
    <property type="molecule type" value="Genomic_DNA"/>
</dbReference>
<feature type="domain" description="Rhodanese" evidence="1">
    <location>
        <begin position="56"/>
        <end position="144"/>
    </location>
</feature>
<dbReference type="Gene3D" id="3.40.250.10">
    <property type="entry name" value="Rhodanese-like domain"/>
    <property type="match status" value="1"/>
</dbReference>
<dbReference type="AlphaFoldDB" id="A0A379DJC1"/>
<dbReference type="GO" id="GO:0004792">
    <property type="term" value="F:thiosulfate-cyanide sulfurtransferase activity"/>
    <property type="evidence" value="ECO:0007669"/>
    <property type="project" value="UniProtKB-EC"/>
</dbReference>
<evidence type="ECO:0000259" key="1">
    <source>
        <dbReference type="PROSITE" id="PS50206"/>
    </source>
</evidence>
<dbReference type="EC" id="2.8.1.1" evidence="2"/>
<keyword evidence="2" id="KW-0808">Transferase</keyword>
<proteinExistence type="predicted"/>
<sequence length="145" mass="16161">MMMKKKNIFLGFLSLILIFFEGMVSCKSSRTVSKETPGSNSSIIDCNVKEFMALLERKNVQLVDVRTPEEYRVGHIDKAILFDVKNTGFVKDVEKKLNKNLPVAVYCRSGARSAKAAKLLINNGFSGPVYNLSGGYLAYKKEKGL</sequence>
<accession>A0A379DJC1</accession>
<dbReference type="SMART" id="SM00450">
    <property type="entry name" value="RHOD"/>
    <property type="match status" value="1"/>
</dbReference>
<dbReference type="SUPFAM" id="SSF52821">
    <property type="entry name" value="Rhodanese/Cell cycle control phosphatase"/>
    <property type="match status" value="1"/>
</dbReference>
<reference evidence="2 3" key="1">
    <citation type="submission" date="2018-06" db="EMBL/GenBank/DDBJ databases">
        <authorList>
            <consortium name="Pathogen Informatics"/>
            <person name="Doyle S."/>
        </authorList>
    </citation>
    <scope>NUCLEOTIDE SEQUENCE [LARGE SCALE GENOMIC DNA]</scope>
    <source>
        <strain evidence="2 3">NCTC13100</strain>
    </source>
</reference>
<dbReference type="InterPro" id="IPR052367">
    <property type="entry name" value="Thiosulfate_ST/Rhodanese-like"/>
</dbReference>
<protein>
    <submittedName>
        <fullName evidence="2">Thiosulfate sulfurtransferase glpE</fullName>
        <ecNumber evidence="2">2.8.1.1</ecNumber>
    </submittedName>
</protein>
<organism evidence="2 3">
    <name type="scientific">Porphyromonas macacae</name>
    <dbReference type="NCBI Taxonomy" id="28115"/>
    <lineage>
        <taxon>Bacteria</taxon>
        <taxon>Pseudomonadati</taxon>
        <taxon>Bacteroidota</taxon>
        <taxon>Bacteroidia</taxon>
        <taxon>Bacteroidales</taxon>
        <taxon>Porphyromonadaceae</taxon>
        <taxon>Porphyromonas</taxon>
    </lineage>
</organism>
<dbReference type="PROSITE" id="PS50206">
    <property type="entry name" value="RHODANESE_3"/>
    <property type="match status" value="1"/>
</dbReference>
<dbReference type="Proteomes" id="UP000254263">
    <property type="component" value="Unassembled WGS sequence"/>
</dbReference>
<name>A0A379DJC1_9PORP</name>
<evidence type="ECO:0000313" key="2">
    <source>
        <dbReference type="EMBL" id="SUB78252.1"/>
    </source>
</evidence>
<dbReference type="CDD" id="cd00158">
    <property type="entry name" value="RHOD"/>
    <property type="match status" value="1"/>
</dbReference>
<dbReference type="InterPro" id="IPR001763">
    <property type="entry name" value="Rhodanese-like_dom"/>
</dbReference>
<dbReference type="RefSeq" id="WP_202898678.1">
    <property type="nucleotide sequence ID" value="NZ_UGTI01000001.1"/>
</dbReference>
<dbReference type="InterPro" id="IPR036873">
    <property type="entry name" value="Rhodanese-like_dom_sf"/>
</dbReference>
<dbReference type="PANTHER" id="PTHR45431:SF3">
    <property type="entry name" value="RHODANESE-LIKE DOMAIN-CONTAINING PROTEIN 15, CHLOROPLASTIC"/>
    <property type="match status" value="1"/>
</dbReference>
<dbReference type="Pfam" id="PF00581">
    <property type="entry name" value="Rhodanese"/>
    <property type="match status" value="1"/>
</dbReference>
<gene>
    <name evidence="2" type="primary">glpE</name>
    <name evidence="2" type="ORF">NCTC13100_01405</name>
</gene>
<evidence type="ECO:0000313" key="3">
    <source>
        <dbReference type="Proteomes" id="UP000254263"/>
    </source>
</evidence>